<evidence type="ECO:0000313" key="2">
    <source>
        <dbReference type="EMBL" id="MBJ8338101.1"/>
    </source>
</evidence>
<dbReference type="SUPFAM" id="SSF51735">
    <property type="entry name" value="NAD(P)-binding Rossmann-fold domains"/>
    <property type="match status" value="1"/>
</dbReference>
<sequence length="375" mass="40414">MTIFVAGLSGQIGHAVVDHGATKVIGLVRRSTGTTRLRRRIESRSREIELVYGDITVPHWGLERGALEKLAAEVTCVVNCAGSTDWQGSAESLHVSNVVGAVYGVGFAARLAEISGRSVPYLHTSTTYVAGSAIGVVPETRLGAGADRTRYEHFKWMGEQAVLRQAADVGVPVLLARMPALLGDSHTGETLYKNSLYQLSERWNDIPLGLLPAMKNARVDCVPRDTAAQVLIALANGLAARSFPDIKIVHITNGVNAPTLRALLEAARMVDQHAFDKWVRVVPAGRDHVVNASALGERFGRLPAKWQNTLIGLRYIGLDRSFDRANLLSALDSLDKSAAAPAISIEAAARLTFGLHPARESVVSQKHRSLVRFGA</sequence>
<dbReference type="Proteomes" id="UP000655868">
    <property type="component" value="Unassembled WGS sequence"/>
</dbReference>
<dbReference type="GO" id="GO:0005737">
    <property type="term" value="C:cytoplasm"/>
    <property type="evidence" value="ECO:0007669"/>
    <property type="project" value="TreeGrafter"/>
</dbReference>
<dbReference type="PANTHER" id="PTHR48079">
    <property type="entry name" value="PROTEIN YEEZ"/>
    <property type="match status" value="1"/>
</dbReference>
<keyword evidence="3" id="KW-1185">Reference proteome</keyword>
<dbReference type="Gene3D" id="3.40.50.720">
    <property type="entry name" value="NAD(P)-binding Rossmann-like Domain"/>
    <property type="match status" value="1"/>
</dbReference>
<dbReference type="InterPro" id="IPR051783">
    <property type="entry name" value="NAD(P)-dependent_oxidoreduct"/>
</dbReference>
<dbReference type="GO" id="GO:0004029">
    <property type="term" value="F:aldehyde dehydrogenase (NAD+) activity"/>
    <property type="evidence" value="ECO:0007669"/>
    <property type="project" value="TreeGrafter"/>
</dbReference>
<dbReference type="RefSeq" id="WP_199702596.1">
    <property type="nucleotide sequence ID" value="NZ_JAEMNV010000001.1"/>
</dbReference>
<dbReference type="InterPro" id="IPR013120">
    <property type="entry name" value="FAR_NAD-bd"/>
</dbReference>
<proteinExistence type="predicted"/>
<name>A0A934U1D4_9NOCA</name>
<reference evidence="2" key="1">
    <citation type="submission" date="2020-12" db="EMBL/GenBank/DDBJ databases">
        <title>Antrihabitans popcorni sp. nov. and Antrihabitans auranticaus sp. nov., isolated from a larva cave.</title>
        <authorList>
            <person name="Lee S.D."/>
            <person name="Kim I.S."/>
        </authorList>
    </citation>
    <scope>NUCLEOTIDE SEQUENCE</scope>
    <source>
        <strain evidence="2">YC3-6</strain>
    </source>
</reference>
<dbReference type="EMBL" id="JAEMNV010000001">
    <property type="protein sequence ID" value="MBJ8338101.1"/>
    <property type="molecule type" value="Genomic_DNA"/>
</dbReference>
<gene>
    <name evidence="2" type="ORF">JGU71_04310</name>
</gene>
<feature type="domain" description="Thioester reductase (TE)" evidence="1">
    <location>
        <begin position="41"/>
        <end position="230"/>
    </location>
</feature>
<accession>A0A934U1D4</accession>
<dbReference type="PANTHER" id="PTHR48079:SF6">
    <property type="entry name" value="NAD(P)-BINDING DOMAIN-CONTAINING PROTEIN-RELATED"/>
    <property type="match status" value="1"/>
</dbReference>
<protein>
    <submittedName>
        <fullName evidence="2">SDR family oxidoreductase</fullName>
    </submittedName>
</protein>
<dbReference type="AlphaFoldDB" id="A0A934U1D4"/>
<organism evidence="2 3">
    <name type="scientific">Antrihabitans stalagmiti</name>
    <dbReference type="NCBI Taxonomy" id="2799499"/>
    <lineage>
        <taxon>Bacteria</taxon>
        <taxon>Bacillati</taxon>
        <taxon>Actinomycetota</taxon>
        <taxon>Actinomycetes</taxon>
        <taxon>Mycobacteriales</taxon>
        <taxon>Nocardiaceae</taxon>
        <taxon>Antrihabitans</taxon>
    </lineage>
</organism>
<dbReference type="InterPro" id="IPR036291">
    <property type="entry name" value="NAD(P)-bd_dom_sf"/>
</dbReference>
<dbReference type="Pfam" id="PF07993">
    <property type="entry name" value="NAD_binding_4"/>
    <property type="match status" value="1"/>
</dbReference>
<comment type="caution">
    <text evidence="2">The sequence shown here is derived from an EMBL/GenBank/DDBJ whole genome shotgun (WGS) entry which is preliminary data.</text>
</comment>
<evidence type="ECO:0000313" key="3">
    <source>
        <dbReference type="Proteomes" id="UP000655868"/>
    </source>
</evidence>
<evidence type="ECO:0000259" key="1">
    <source>
        <dbReference type="Pfam" id="PF07993"/>
    </source>
</evidence>